<protein>
    <submittedName>
        <fullName evidence="2">Uncharacterized protein</fullName>
    </submittedName>
</protein>
<gene>
    <name evidence="2" type="ORF">NDU88_001109</name>
</gene>
<evidence type="ECO:0000313" key="2">
    <source>
        <dbReference type="EMBL" id="KAJ1122624.1"/>
    </source>
</evidence>
<organism evidence="2 3">
    <name type="scientific">Pleurodeles waltl</name>
    <name type="common">Iberian ribbed newt</name>
    <dbReference type="NCBI Taxonomy" id="8319"/>
    <lineage>
        <taxon>Eukaryota</taxon>
        <taxon>Metazoa</taxon>
        <taxon>Chordata</taxon>
        <taxon>Craniata</taxon>
        <taxon>Vertebrata</taxon>
        <taxon>Euteleostomi</taxon>
        <taxon>Amphibia</taxon>
        <taxon>Batrachia</taxon>
        <taxon>Caudata</taxon>
        <taxon>Salamandroidea</taxon>
        <taxon>Salamandridae</taxon>
        <taxon>Pleurodelinae</taxon>
        <taxon>Pleurodeles</taxon>
    </lineage>
</organism>
<name>A0AAV7P4F3_PLEWA</name>
<comment type="caution">
    <text evidence="2">The sequence shown here is derived from an EMBL/GenBank/DDBJ whole genome shotgun (WGS) entry which is preliminary data.</text>
</comment>
<keyword evidence="3" id="KW-1185">Reference proteome</keyword>
<accession>A0AAV7P4F3</accession>
<dbReference type="AlphaFoldDB" id="A0AAV7P4F3"/>
<dbReference type="Proteomes" id="UP001066276">
    <property type="component" value="Chromosome 7"/>
</dbReference>
<feature type="region of interest" description="Disordered" evidence="1">
    <location>
        <begin position="29"/>
        <end position="58"/>
    </location>
</feature>
<dbReference type="EMBL" id="JANPWB010000011">
    <property type="protein sequence ID" value="KAJ1122624.1"/>
    <property type="molecule type" value="Genomic_DNA"/>
</dbReference>
<reference evidence="2" key="1">
    <citation type="journal article" date="2022" name="bioRxiv">
        <title>Sequencing and chromosome-scale assembly of the giantPleurodeles waltlgenome.</title>
        <authorList>
            <person name="Brown T."/>
            <person name="Elewa A."/>
            <person name="Iarovenko S."/>
            <person name="Subramanian E."/>
            <person name="Araus A.J."/>
            <person name="Petzold A."/>
            <person name="Susuki M."/>
            <person name="Suzuki K.-i.T."/>
            <person name="Hayashi T."/>
            <person name="Toyoda A."/>
            <person name="Oliveira C."/>
            <person name="Osipova E."/>
            <person name="Leigh N.D."/>
            <person name="Simon A."/>
            <person name="Yun M.H."/>
        </authorList>
    </citation>
    <scope>NUCLEOTIDE SEQUENCE</scope>
    <source>
        <strain evidence="2">20211129_DDA</strain>
        <tissue evidence="2">Liver</tissue>
    </source>
</reference>
<sequence>MLRGSASPHFLARRLQEVCGSESDTWKLFTSTATSPEQQRRGRAGHATEEAPAATPHPLGSCEWPPLNVYRMASLLTCCPLYSRTNNRKPVRQPTWGRREATTRVLTGPGRSPAYGR</sequence>
<proteinExistence type="predicted"/>
<evidence type="ECO:0000313" key="3">
    <source>
        <dbReference type="Proteomes" id="UP001066276"/>
    </source>
</evidence>
<evidence type="ECO:0000256" key="1">
    <source>
        <dbReference type="SAM" id="MobiDB-lite"/>
    </source>
</evidence>
<feature type="region of interest" description="Disordered" evidence="1">
    <location>
        <begin position="89"/>
        <end position="117"/>
    </location>
</feature>